<organism evidence="1 2">
    <name type="scientific">Oedothorax gibbosus</name>
    <dbReference type="NCBI Taxonomy" id="931172"/>
    <lineage>
        <taxon>Eukaryota</taxon>
        <taxon>Metazoa</taxon>
        <taxon>Ecdysozoa</taxon>
        <taxon>Arthropoda</taxon>
        <taxon>Chelicerata</taxon>
        <taxon>Arachnida</taxon>
        <taxon>Araneae</taxon>
        <taxon>Araneomorphae</taxon>
        <taxon>Entelegynae</taxon>
        <taxon>Araneoidea</taxon>
        <taxon>Linyphiidae</taxon>
        <taxon>Erigoninae</taxon>
        <taxon>Oedothorax</taxon>
    </lineage>
</organism>
<proteinExistence type="predicted"/>
<dbReference type="Proteomes" id="UP000827092">
    <property type="component" value="Unassembled WGS sequence"/>
</dbReference>
<dbReference type="AlphaFoldDB" id="A0AAV6V7F4"/>
<gene>
    <name evidence="1" type="ORF">JTE90_015179</name>
</gene>
<sequence>MVSSVKGVYCCNRPLELKRIMIECDDDKTSLQNFTHDRYIPGTGSPYHFPFAIHVPLVFQSCNVFAAGGNKYPFVRQIVPNEGSVATFRGRQVRDTNDSRDPTDEKCSTKLLAFFAECSCPPPTKCSFFCLNFFGFYAKRR</sequence>
<evidence type="ECO:0000313" key="1">
    <source>
        <dbReference type="EMBL" id="KAG8192544.1"/>
    </source>
</evidence>
<comment type="caution">
    <text evidence="1">The sequence shown here is derived from an EMBL/GenBank/DDBJ whole genome shotgun (WGS) entry which is preliminary data.</text>
</comment>
<keyword evidence="2" id="KW-1185">Reference proteome</keyword>
<reference evidence="1 2" key="1">
    <citation type="journal article" date="2022" name="Nat. Ecol. Evol.">
        <title>A masculinizing supergene underlies an exaggerated male reproductive morph in a spider.</title>
        <authorList>
            <person name="Hendrickx F."/>
            <person name="De Corte Z."/>
            <person name="Sonet G."/>
            <person name="Van Belleghem S.M."/>
            <person name="Kostlbacher S."/>
            <person name="Vangestel C."/>
        </authorList>
    </citation>
    <scope>NUCLEOTIDE SEQUENCE [LARGE SCALE GENOMIC DNA]</scope>
    <source>
        <strain evidence="1">W744_W776</strain>
    </source>
</reference>
<evidence type="ECO:0008006" key="3">
    <source>
        <dbReference type="Google" id="ProtNLM"/>
    </source>
</evidence>
<name>A0AAV6V7F4_9ARAC</name>
<accession>A0AAV6V7F4</accession>
<evidence type="ECO:0000313" key="2">
    <source>
        <dbReference type="Proteomes" id="UP000827092"/>
    </source>
</evidence>
<dbReference type="EMBL" id="JAFNEN010000138">
    <property type="protein sequence ID" value="KAG8192544.1"/>
    <property type="molecule type" value="Genomic_DNA"/>
</dbReference>
<protein>
    <recommendedName>
        <fullName evidence="3">ZP domain-containing protein</fullName>
    </recommendedName>
</protein>